<evidence type="ECO:0000256" key="1">
    <source>
        <dbReference type="SAM" id="MobiDB-lite"/>
    </source>
</evidence>
<name>A0A0F9Q5X0_9ZZZZ</name>
<reference evidence="2" key="1">
    <citation type="journal article" date="2015" name="Nature">
        <title>Complex archaea that bridge the gap between prokaryotes and eukaryotes.</title>
        <authorList>
            <person name="Spang A."/>
            <person name="Saw J.H."/>
            <person name="Jorgensen S.L."/>
            <person name="Zaremba-Niedzwiedzka K."/>
            <person name="Martijn J."/>
            <person name="Lind A.E."/>
            <person name="van Eijk R."/>
            <person name="Schleper C."/>
            <person name="Guy L."/>
            <person name="Ettema T.J."/>
        </authorList>
    </citation>
    <scope>NUCLEOTIDE SEQUENCE</scope>
</reference>
<feature type="region of interest" description="Disordered" evidence="1">
    <location>
        <begin position="1"/>
        <end position="49"/>
    </location>
</feature>
<proteinExistence type="predicted"/>
<accession>A0A0F9Q5X0</accession>
<dbReference type="EMBL" id="LAZR01001768">
    <property type="protein sequence ID" value="KKN39375.1"/>
    <property type="molecule type" value="Genomic_DNA"/>
</dbReference>
<feature type="compositionally biased region" description="Basic residues" evidence="1">
    <location>
        <begin position="1"/>
        <end position="14"/>
    </location>
</feature>
<protein>
    <submittedName>
        <fullName evidence="2">Uncharacterized protein</fullName>
    </submittedName>
</protein>
<dbReference type="AlphaFoldDB" id="A0A0F9Q5X0"/>
<organism evidence="2">
    <name type="scientific">marine sediment metagenome</name>
    <dbReference type="NCBI Taxonomy" id="412755"/>
    <lineage>
        <taxon>unclassified sequences</taxon>
        <taxon>metagenomes</taxon>
        <taxon>ecological metagenomes</taxon>
    </lineage>
</organism>
<evidence type="ECO:0000313" key="2">
    <source>
        <dbReference type="EMBL" id="KKN39375.1"/>
    </source>
</evidence>
<gene>
    <name evidence="2" type="ORF">LCGC14_0744090</name>
</gene>
<comment type="caution">
    <text evidence="2">The sequence shown here is derived from an EMBL/GenBank/DDBJ whole genome shotgun (WGS) entry which is preliminary data.</text>
</comment>
<sequence length="66" mass="7980">MRKQDRIRKLKRERRQSGKYSPNKALNYRLEQHHNRASHTNVSDKGRKKAAEQLVQFKAKYPDLFK</sequence>